<dbReference type="InterPro" id="IPR016050">
    <property type="entry name" value="Proteasome_bsu_CS"/>
</dbReference>
<protein>
    <recommendedName>
        <fullName evidence="6">Proteasome subunit beta</fullName>
    </recommendedName>
</protein>
<dbReference type="InterPro" id="IPR023333">
    <property type="entry name" value="Proteasome_suB-type"/>
</dbReference>
<keyword evidence="9" id="KW-1185">Reference proteome</keyword>
<comment type="function">
    <text evidence="4">Non-catalytic component of the proteasome, a multicatalytic proteinase complex which is characterized by its ability to cleave peptides with Arg, Phe, Tyr, Leu, and Glu adjacent to the leaving group at neutral or slightly basic pH. The proteasome has an ATP-dependent proteolytic activity.</text>
</comment>
<dbReference type="Gene3D" id="3.60.20.10">
    <property type="entry name" value="Glutamine Phosphoribosylpyrophosphate, subunit 1, domain 1"/>
    <property type="match status" value="1"/>
</dbReference>
<name>A0A1I7RPL4_BURXY</name>
<keyword evidence="1 6" id="KW-0963">Cytoplasm</keyword>
<dbReference type="PANTHER" id="PTHR32194">
    <property type="entry name" value="METALLOPROTEASE TLDD"/>
    <property type="match status" value="1"/>
</dbReference>
<evidence type="ECO:0000313" key="9">
    <source>
        <dbReference type="Proteomes" id="UP000659654"/>
    </source>
</evidence>
<evidence type="ECO:0000256" key="3">
    <source>
        <dbReference type="ARBA" id="ARBA00023242"/>
    </source>
</evidence>
<evidence type="ECO:0000256" key="5">
    <source>
        <dbReference type="ARBA" id="ARBA00026071"/>
    </source>
</evidence>
<dbReference type="SMR" id="A0A1I7RPL4"/>
<dbReference type="PROSITE" id="PS00854">
    <property type="entry name" value="PROTEASOME_BETA_1"/>
    <property type="match status" value="1"/>
</dbReference>
<comment type="similarity">
    <text evidence="6">Belongs to the peptidase T1B family.</text>
</comment>
<dbReference type="CDD" id="cd03759">
    <property type="entry name" value="proteasome_beta_type_3"/>
    <property type="match status" value="1"/>
</dbReference>
<comment type="function">
    <text evidence="6">Component of the proteasome, a multicatalytic proteinase complex which is characterized by its ability to cleave peptides with Arg, Phe, Tyr, Leu, and Glu adjacent to the leaving group at neutral or slightly basic pH. The proteasome has an ATP-dependent proteolytic activity.</text>
</comment>
<dbReference type="InterPro" id="IPR033811">
    <property type="entry name" value="Proteasome_beta_3"/>
</dbReference>
<keyword evidence="3 6" id="KW-0539">Nucleus</keyword>
<dbReference type="EMBL" id="CAJFDI010000002">
    <property type="protein sequence ID" value="CAD5215005.1"/>
    <property type="molecule type" value="Genomic_DNA"/>
</dbReference>
<organism evidence="8 10">
    <name type="scientific">Bursaphelenchus xylophilus</name>
    <name type="common">Pinewood nematode worm</name>
    <name type="synonym">Aphelenchoides xylophilus</name>
    <dbReference type="NCBI Taxonomy" id="6326"/>
    <lineage>
        <taxon>Eukaryota</taxon>
        <taxon>Metazoa</taxon>
        <taxon>Ecdysozoa</taxon>
        <taxon>Nematoda</taxon>
        <taxon>Chromadorea</taxon>
        <taxon>Rhabditida</taxon>
        <taxon>Tylenchina</taxon>
        <taxon>Tylenchomorpha</taxon>
        <taxon>Aphelenchoidea</taxon>
        <taxon>Aphelenchoididae</taxon>
        <taxon>Bursaphelenchus</taxon>
    </lineage>
</organism>
<evidence type="ECO:0000256" key="1">
    <source>
        <dbReference type="ARBA" id="ARBA00022490"/>
    </source>
</evidence>
<dbReference type="OrthoDB" id="204949at2759"/>
<dbReference type="InterPro" id="IPR029055">
    <property type="entry name" value="Ntn_hydrolases_N"/>
</dbReference>
<dbReference type="Proteomes" id="UP000582659">
    <property type="component" value="Unassembled WGS sequence"/>
</dbReference>
<dbReference type="GO" id="GO:0019774">
    <property type="term" value="C:proteasome core complex, beta-subunit complex"/>
    <property type="evidence" value="ECO:0007669"/>
    <property type="project" value="InterPro"/>
</dbReference>
<dbReference type="PANTHER" id="PTHR32194:SF10">
    <property type="entry name" value="PROTEASOME SUBUNIT BETA TYPE-3"/>
    <property type="match status" value="1"/>
</dbReference>
<dbReference type="EMBL" id="CAJFCV020000002">
    <property type="protein sequence ID" value="CAG9096229.1"/>
    <property type="molecule type" value="Genomic_DNA"/>
</dbReference>
<reference evidence="7" key="2">
    <citation type="submission" date="2020-09" db="EMBL/GenBank/DDBJ databases">
        <authorList>
            <person name="Kikuchi T."/>
        </authorList>
    </citation>
    <scope>NUCLEOTIDE SEQUENCE</scope>
    <source>
        <strain evidence="7">Ka4C1</strain>
    </source>
</reference>
<evidence type="ECO:0000313" key="8">
    <source>
        <dbReference type="Proteomes" id="UP000095284"/>
    </source>
</evidence>
<evidence type="ECO:0000256" key="4">
    <source>
        <dbReference type="ARBA" id="ARBA00024953"/>
    </source>
</evidence>
<dbReference type="Pfam" id="PF00227">
    <property type="entry name" value="Proteasome"/>
    <property type="match status" value="1"/>
</dbReference>
<evidence type="ECO:0000313" key="7">
    <source>
        <dbReference type="EMBL" id="CAD5215005.1"/>
    </source>
</evidence>
<dbReference type="AlphaFoldDB" id="A0A1I7RPL4"/>
<comment type="subunit">
    <text evidence="5">The 26S proteasome consists of a 20S proteasome core and two 19S regulatory subunits. The 20S proteasome core is composed of 28 subunits that are arranged in four stacked rings, resulting in a barrel-shaped structure. The two end rings are each formed by seven alpha subunits, and the two central rings are each formed by seven beta subunits. The catalytic chamber with the active sites is on the inside of the barrel.</text>
</comment>
<gene>
    <name evidence="7" type="ORF">BXYJ_LOCUS3813</name>
</gene>
<dbReference type="PROSITE" id="PS51476">
    <property type="entry name" value="PROTEASOME_BETA_2"/>
    <property type="match status" value="1"/>
</dbReference>
<dbReference type="SUPFAM" id="SSF56235">
    <property type="entry name" value="N-terminal nucleophile aminohydrolases (Ntn hydrolases)"/>
    <property type="match status" value="1"/>
</dbReference>
<dbReference type="WBParaSite" id="BXY_0265500.1">
    <property type="protein sequence ID" value="BXY_0265500.1"/>
    <property type="gene ID" value="BXY_0265500"/>
</dbReference>
<dbReference type="Proteomes" id="UP000659654">
    <property type="component" value="Unassembled WGS sequence"/>
</dbReference>
<dbReference type="InterPro" id="IPR001353">
    <property type="entry name" value="Proteasome_sua/b"/>
</dbReference>
<evidence type="ECO:0000256" key="6">
    <source>
        <dbReference type="RuleBase" id="RU004203"/>
    </source>
</evidence>
<dbReference type="GO" id="GO:0005737">
    <property type="term" value="C:cytoplasm"/>
    <property type="evidence" value="ECO:0007669"/>
    <property type="project" value="UniProtKB-SubCell"/>
</dbReference>
<dbReference type="GO" id="GO:0043161">
    <property type="term" value="P:proteasome-mediated ubiquitin-dependent protein catabolic process"/>
    <property type="evidence" value="ECO:0007669"/>
    <property type="project" value="InterPro"/>
</dbReference>
<sequence length="205" mass="22439">MSIMDYNGGTIIAMTGDECVCIATDLRLGEQMTTIATNVKKIHKVADKVYVGLPGFASDAQTVLNKILFQKGLYELRENRKLRPEVVATMVSNLLYKTRFGGYITTPLVAGLDPNTNKPYVCGMDTIGCIGNPRDFVAVGCGAEYALGVCESFWREKMGPEELFEATAQSMLSALERDASSGWGALVYTITKDKVNVKSIRARMD</sequence>
<accession>A0A1I7RPL4</accession>
<dbReference type="GO" id="GO:0005634">
    <property type="term" value="C:nucleus"/>
    <property type="evidence" value="ECO:0007669"/>
    <property type="project" value="UniProtKB-SubCell"/>
</dbReference>
<keyword evidence="2 6" id="KW-0647">Proteasome</keyword>
<evidence type="ECO:0000313" key="10">
    <source>
        <dbReference type="WBParaSite" id="BXY_0265500.1"/>
    </source>
</evidence>
<evidence type="ECO:0000256" key="2">
    <source>
        <dbReference type="ARBA" id="ARBA00022942"/>
    </source>
</evidence>
<comment type="subcellular location">
    <subcellularLocation>
        <location evidence="6">Cytoplasm</location>
    </subcellularLocation>
    <subcellularLocation>
        <location evidence="6">Nucleus</location>
    </subcellularLocation>
</comment>
<proteinExistence type="inferred from homology"/>
<reference evidence="10" key="1">
    <citation type="submission" date="2016-11" db="UniProtKB">
        <authorList>
            <consortium name="WormBaseParasite"/>
        </authorList>
    </citation>
    <scope>IDENTIFICATION</scope>
</reference>
<dbReference type="Proteomes" id="UP000095284">
    <property type="component" value="Unplaced"/>
</dbReference>
<comment type="subunit">
    <text evidence="6">Component of the proteasome complex.</text>
</comment>